<proteinExistence type="predicted"/>
<evidence type="ECO:0008006" key="3">
    <source>
        <dbReference type="Google" id="ProtNLM"/>
    </source>
</evidence>
<organism evidence="1 2">
    <name type="scientific">Eumeta variegata</name>
    <name type="common">Bagworm moth</name>
    <name type="synonym">Eumeta japonica</name>
    <dbReference type="NCBI Taxonomy" id="151549"/>
    <lineage>
        <taxon>Eukaryota</taxon>
        <taxon>Metazoa</taxon>
        <taxon>Ecdysozoa</taxon>
        <taxon>Arthropoda</taxon>
        <taxon>Hexapoda</taxon>
        <taxon>Insecta</taxon>
        <taxon>Pterygota</taxon>
        <taxon>Neoptera</taxon>
        <taxon>Endopterygota</taxon>
        <taxon>Lepidoptera</taxon>
        <taxon>Glossata</taxon>
        <taxon>Ditrysia</taxon>
        <taxon>Tineoidea</taxon>
        <taxon>Psychidae</taxon>
        <taxon>Oiketicinae</taxon>
        <taxon>Eumeta</taxon>
    </lineage>
</organism>
<protein>
    <recommendedName>
        <fullName evidence="3">Mariner Mos1 transposase</fullName>
    </recommendedName>
</protein>
<accession>A0A4C1Y545</accession>
<dbReference type="OrthoDB" id="10017160at2759"/>
<reference evidence="1 2" key="1">
    <citation type="journal article" date="2019" name="Commun. Biol.">
        <title>The bagworm genome reveals a unique fibroin gene that provides high tensile strength.</title>
        <authorList>
            <person name="Kono N."/>
            <person name="Nakamura H."/>
            <person name="Ohtoshi R."/>
            <person name="Tomita M."/>
            <person name="Numata K."/>
            <person name="Arakawa K."/>
        </authorList>
    </citation>
    <scope>NUCLEOTIDE SEQUENCE [LARGE SCALE GENOMIC DNA]</scope>
</reference>
<dbReference type="AlphaFoldDB" id="A0A4C1Y545"/>
<evidence type="ECO:0000313" key="2">
    <source>
        <dbReference type="Proteomes" id="UP000299102"/>
    </source>
</evidence>
<name>A0A4C1Y545_EUMVA</name>
<evidence type="ECO:0000313" key="1">
    <source>
        <dbReference type="EMBL" id="GBP71351.1"/>
    </source>
</evidence>
<dbReference type="EMBL" id="BGZK01001104">
    <property type="protein sequence ID" value="GBP71351.1"/>
    <property type="molecule type" value="Genomic_DNA"/>
</dbReference>
<keyword evidence="2" id="KW-1185">Reference proteome</keyword>
<dbReference type="Proteomes" id="UP000299102">
    <property type="component" value="Unassembled WGS sequence"/>
</dbReference>
<comment type="caution">
    <text evidence="1">The sequence shown here is derived from an EMBL/GenBank/DDBJ whole genome shotgun (WGS) entry which is preliminary data.</text>
</comment>
<sequence length="94" mass="10611">MEEITTTIGSQRGSSVIVAQPMAQSFMWKEEFKDKSEYYGTTGEYYATSIEKLRVVFKSKRRGKLTKGVLLLHDEASVHTSYVAGAAGHRCRFK</sequence>
<gene>
    <name evidence="1" type="ORF">EVAR_57735_1</name>
</gene>